<dbReference type="EMBL" id="RCZP01000048">
    <property type="protein sequence ID" value="TPG44910.1"/>
    <property type="molecule type" value="Genomic_DNA"/>
</dbReference>
<evidence type="ECO:0000313" key="2">
    <source>
        <dbReference type="Proteomes" id="UP000317078"/>
    </source>
</evidence>
<proteinExistence type="predicted"/>
<accession>A0A502F6S1</accession>
<sequence length="165" mass="18374">MRKALQEIDHVRRQASRLAIDVAYVRLASFGTEPEDPLGFAVNIKLGRPLPKQLRDLITRGDVELRRTGPGRNPGGKRTSMIISTRPGQERLQTILARHGAGFGTADLLRAIEPVRPRKDERRRIAATADPAVRRAMQERKARRLASLLKRLRKPAPAITPSAAL</sequence>
<organism evidence="1 2">
    <name type="scientific">Muricoccus nepalensis</name>
    <dbReference type="NCBI Taxonomy" id="1854500"/>
    <lineage>
        <taxon>Bacteria</taxon>
        <taxon>Pseudomonadati</taxon>
        <taxon>Pseudomonadota</taxon>
        <taxon>Alphaproteobacteria</taxon>
        <taxon>Acetobacterales</taxon>
        <taxon>Roseomonadaceae</taxon>
        <taxon>Muricoccus</taxon>
    </lineage>
</organism>
<keyword evidence="2" id="KW-1185">Reference proteome</keyword>
<dbReference type="Proteomes" id="UP000317078">
    <property type="component" value="Unassembled WGS sequence"/>
</dbReference>
<evidence type="ECO:0000313" key="1">
    <source>
        <dbReference type="EMBL" id="TPG44910.1"/>
    </source>
</evidence>
<name>A0A502F6S1_9PROT</name>
<dbReference type="AlphaFoldDB" id="A0A502F6S1"/>
<gene>
    <name evidence="1" type="ORF">EAH89_26590</name>
</gene>
<protein>
    <submittedName>
        <fullName evidence="1">Uncharacterized protein</fullName>
    </submittedName>
</protein>
<comment type="caution">
    <text evidence="1">The sequence shown here is derived from an EMBL/GenBank/DDBJ whole genome shotgun (WGS) entry which is preliminary data.</text>
</comment>
<reference evidence="1 2" key="1">
    <citation type="journal article" date="2019" name="Environ. Microbiol.">
        <title>Species interactions and distinct microbial communities in high Arctic permafrost affected cryosols are associated with the CH4 and CO2 gas fluxes.</title>
        <authorList>
            <person name="Altshuler I."/>
            <person name="Hamel J."/>
            <person name="Turney S."/>
            <person name="Magnuson E."/>
            <person name="Levesque R."/>
            <person name="Greer C."/>
            <person name="Whyte L.G."/>
        </authorList>
    </citation>
    <scope>NUCLEOTIDE SEQUENCE [LARGE SCALE GENOMIC DNA]</scope>
    <source>
        <strain evidence="1 2">S9.3B</strain>
    </source>
</reference>
<dbReference type="RefSeq" id="WP_140886756.1">
    <property type="nucleotide sequence ID" value="NZ_RCZP01000048.1"/>
</dbReference>